<dbReference type="PANTHER" id="PTHR30273:SF2">
    <property type="entry name" value="PROTEIN FECR"/>
    <property type="match status" value="1"/>
</dbReference>
<proteinExistence type="predicted"/>
<gene>
    <name evidence="4" type="ORF">F0L74_26545</name>
</gene>
<dbReference type="PIRSF" id="PIRSF018266">
    <property type="entry name" value="FecR"/>
    <property type="match status" value="1"/>
</dbReference>
<protein>
    <submittedName>
        <fullName evidence="4">DUF4974 domain-containing protein</fullName>
    </submittedName>
</protein>
<dbReference type="EMBL" id="VUOC01000004">
    <property type="protein sequence ID" value="KAA2239754.1"/>
    <property type="molecule type" value="Genomic_DNA"/>
</dbReference>
<dbReference type="RefSeq" id="WP_149840931.1">
    <property type="nucleotide sequence ID" value="NZ_VUOC01000004.1"/>
</dbReference>
<feature type="domain" description="FecR protein" evidence="2">
    <location>
        <begin position="179"/>
        <end position="267"/>
    </location>
</feature>
<dbReference type="InterPro" id="IPR012373">
    <property type="entry name" value="Ferrdict_sens_TM"/>
</dbReference>
<dbReference type="Gene3D" id="2.60.120.1440">
    <property type="match status" value="1"/>
</dbReference>
<reference evidence="4 5" key="1">
    <citation type="submission" date="2019-09" db="EMBL/GenBank/DDBJ databases">
        <title>Chitinophaga ginsengihumi sp. nov., isolated from soil of ginseng rhizosphere.</title>
        <authorList>
            <person name="Lee J."/>
        </authorList>
    </citation>
    <scope>NUCLEOTIDE SEQUENCE [LARGE SCALE GENOMIC DNA]</scope>
    <source>
        <strain evidence="4 5">BN140078</strain>
    </source>
</reference>
<dbReference type="AlphaFoldDB" id="A0A5B2VLM1"/>
<evidence type="ECO:0000259" key="3">
    <source>
        <dbReference type="Pfam" id="PF16344"/>
    </source>
</evidence>
<name>A0A5B2VLM1_9BACT</name>
<feature type="domain" description="Protein FecR C-terminal" evidence="3">
    <location>
        <begin position="310"/>
        <end position="374"/>
    </location>
</feature>
<keyword evidence="1" id="KW-1133">Transmembrane helix</keyword>
<organism evidence="4 5">
    <name type="scientific">Chitinophaga agrisoli</name>
    <dbReference type="NCBI Taxonomy" id="2607653"/>
    <lineage>
        <taxon>Bacteria</taxon>
        <taxon>Pseudomonadati</taxon>
        <taxon>Bacteroidota</taxon>
        <taxon>Chitinophagia</taxon>
        <taxon>Chitinophagales</taxon>
        <taxon>Chitinophagaceae</taxon>
        <taxon>Chitinophaga</taxon>
    </lineage>
</organism>
<dbReference type="Pfam" id="PF04773">
    <property type="entry name" value="FecR"/>
    <property type="match status" value="1"/>
</dbReference>
<dbReference type="GO" id="GO:0016989">
    <property type="term" value="F:sigma factor antagonist activity"/>
    <property type="evidence" value="ECO:0007669"/>
    <property type="project" value="TreeGrafter"/>
</dbReference>
<dbReference type="Gene3D" id="3.55.50.30">
    <property type="match status" value="1"/>
</dbReference>
<dbReference type="PANTHER" id="PTHR30273">
    <property type="entry name" value="PERIPLASMIC SIGNAL SENSOR AND SIGMA FACTOR ACTIVATOR FECR-RELATED"/>
    <property type="match status" value="1"/>
</dbReference>
<evidence type="ECO:0000256" key="1">
    <source>
        <dbReference type="SAM" id="Phobius"/>
    </source>
</evidence>
<dbReference type="InterPro" id="IPR032508">
    <property type="entry name" value="FecR_C"/>
</dbReference>
<evidence type="ECO:0000259" key="2">
    <source>
        <dbReference type="Pfam" id="PF04773"/>
    </source>
</evidence>
<reference evidence="4 5" key="2">
    <citation type="submission" date="2019-09" db="EMBL/GenBank/DDBJ databases">
        <authorList>
            <person name="Jin C."/>
        </authorList>
    </citation>
    <scope>NUCLEOTIDE SEQUENCE [LARGE SCALE GENOMIC DNA]</scope>
    <source>
        <strain evidence="4 5">BN140078</strain>
    </source>
</reference>
<dbReference type="Pfam" id="PF16344">
    <property type="entry name" value="FecR_C"/>
    <property type="match status" value="1"/>
</dbReference>
<sequence length="380" mass="42041">MNPPDMSSYKDREILFQRMIEKLSGSISEGDEQALDRLIQTDEAVKQLWRHLQQSFHTGDLQDKMARFEDDDYWKPMPVTHPGGRSHKRAFMLKAAAILAGVSVGGYLLFLLLSTRIGRVSAPPAAEIQLQLANGQTIGLSRQGTVKAKGVTLFSTSESLSYAGSTDAGGINTLKVPFGHDYKISLSDGTEIWLNAATQLQFPFRFTGSTREITLDGEAYLQVAGDATHPFIVHTHSGTIRVLGTAFNINSYEKGMIRVSLVSGAVKVQAAGREVQLSPGQEAACQPGADRITVQPFEADHRLSWREGIYYFDNAPIQELSGFFQRWYGLSVTIDNAGVGAERFSGILNRRQPVEEFMKALKATTELDYFFDKDSVLHIK</sequence>
<comment type="caution">
    <text evidence="4">The sequence shown here is derived from an EMBL/GenBank/DDBJ whole genome shotgun (WGS) entry which is preliminary data.</text>
</comment>
<keyword evidence="1" id="KW-0472">Membrane</keyword>
<accession>A0A5B2VLM1</accession>
<dbReference type="InterPro" id="IPR006860">
    <property type="entry name" value="FecR"/>
</dbReference>
<feature type="transmembrane region" description="Helical" evidence="1">
    <location>
        <begin position="91"/>
        <end position="113"/>
    </location>
</feature>
<keyword evidence="1" id="KW-0812">Transmembrane</keyword>
<dbReference type="Proteomes" id="UP000324611">
    <property type="component" value="Unassembled WGS sequence"/>
</dbReference>
<evidence type="ECO:0000313" key="4">
    <source>
        <dbReference type="EMBL" id="KAA2239754.1"/>
    </source>
</evidence>
<keyword evidence="5" id="KW-1185">Reference proteome</keyword>
<evidence type="ECO:0000313" key="5">
    <source>
        <dbReference type="Proteomes" id="UP000324611"/>
    </source>
</evidence>